<feature type="coiled-coil region" evidence="1">
    <location>
        <begin position="148"/>
        <end position="179"/>
    </location>
</feature>
<dbReference type="PANTHER" id="PTHR47219:SF9">
    <property type="entry name" value="GTPASE ACTIVATING PROTEIN AND CENTROSOME-ASSOCIATED, ISOFORM B"/>
    <property type="match status" value="1"/>
</dbReference>
<proteinExistence type="predicted"/>
<dbReference type="Pfam" id="PF23436">
    <property type="entry name" value="RabGap-TBC_2"/>
    <property type="match status" value="1"/>
</dbReference>
<dbReference type="InterPro" id="IPR000195">
    <property type="entry name" value="Rab-GAP-TBC_dom"/>
</dbReference>
<evidence type="ECO:0000313" key="5">
    <source>
        <dbReference type="EMBL" id="CAF4435884.1"/>
    </source>
</evidence>
<dbReference type="EMBL" id="CAJNOQ010030025">
    <property type="protein sequence ID" value="CAF1572240.1"/>
    <property type="molecule type" value="Genomic_DNA"/>
</dbReference>
<dbReference type="InterPro" id="IPR050302">
    <property type="entry name" value="Rab_GAP_TBC_domain"/>
</dbReference>
<name>A0A815YKZ1_9BILA</name>
<evidence type="ECO:0000313" key="4">
    <source>
        <dbReference type="EMBL" id="CAF1572240.1"/>
    </source>
</evidence>
<gene>
    <name evidence="4" type="ORF">GPM918_LOCUS40478</name>
    <name evidence="5" type="ORF">SRO942_LOCUS41424</name>
</gene>
<evidence type="ECO:0000259" key="3">
    <source>
        <dbReference type="PROSITE" id="PS50086"/>
    </source>
</evidence>
<accession>A0A815YKZ1</accession>
<sequence length="312" mass="36162">MYASQWFLTLFAAKFPLHLVFRIMDLFLYEGSNALLAVALALLKRAQKYLIILDFEGIMRYFRVTLPKKYRYEKQADELIHAAYSVRINDKKLKHYEKEYYEMKAANDESDELLNRFKSDDHIETLTRELNATRTMVRDSELDTIRLNEEIENSDSQLNDELEKQTNIHTAKVENMQNRLDHYCDSCKLLLVNDNTHKSSLASIPSSLSQHNALSSSNNSITTSDHSSSTADHERRLSQVEVELAEALRENQQLIHQLQTLAEQKYVDYNSISSNIRRQPQQPNLSVNNWLNKTVNTIKAATRPPSGSLRKH</sequence>
<keyword evidence="1" id="KW-0175">Coiled coil</keyword>
<keyword evidence="6" id="KW-1185">Reference proteome</keyword>
<feature type="domain" description="Rab-GAP TBC" evidence="3">
    <location>
        <begin position="1"/>
        <end position="31"/>
    </location>
</feature>
<evidence type="ECO:0000256" key="2">
    <source>
        <dbReference type="SAM" id="MobiDB-lite"/>
    </source>
</evidence>
<reference evidence="4" key="1">
    <citation type="submission" date="2021-02" db="EMBL/GenBank/DDBJ databases">
        <authorList>
            <person name="Nowell W R."/>
        </authorList>
    </citation>
    <scope>NUCLEOTIDE SEQUENCE</scope>
</reference>
<evidence type="ECO:0000256" key="1">
    <source>
        <dbReference type="SAM" id="Coils"/>
    </source>
</evidence>
<protein>
    <recommendedName>
        <fullName evidence="3">Rab-GAP TBC domain-containing protein</fullName>
    </recommendedName>
</protein>
<dbReference type="EMBL" id="CAJOBC010095866">
    <property type="protein sequence ID" value="CAF4435884.1"/>
    <property type="molecule type" value="Genomic_DNA"/>
</dbReference>
<dbReference type="SUPFAM" id="SSF47923">
    <property type="entry name" value="Ypt/Rab-GAP domain of gyp1p"/>
    <property type="match status" value="1"/>
</dbReference>
<evidence type="ECO:0000313" key="6">
    <source>
        <dbReference type="Proteomes" id="UP000663829"/>
    </source>
</evidence>
<dbReference type="GO" id="GO:0005096">
    <property type="term" value="F:GTPase activator activity"/>
    <property type="evidence" value="ECO:0007669"/>
    <property type="project" value="TreeGrafter"/>
</dbReference>
<feature type="compositionally biased region" description="Low complexity" evidence="2">
    <location>
        <begin position="208"/>
        <end position="230"/>
    </location>
</feature>
<dbReference type="AlphaFoldDB" id="A0A815YKZ1"/>
<feature type="region of interest" description="Disordered" evidence="2">
    <location>
        <begin position="208"/>
        <end position="235"/>
    </location>
</feature>
<dbReference type="PROSITE" id="PS50086">
    <property type="entry name" value="TBC_RABGAP"/>
    <property type="match status" value="1"/>
</dbReference>
<organism evidence="4 6">
    <name type="scientific">Didymodactylos carnosus</name>
    <dbReference type="NCBI Taxonomy" id="1234261"/>
    <lineage>
        <taxon>Eukaryota</taxon>
        <taxon>Metazoa</taxon>
        <taxon>Spiralia</taxon>
        <taxon>Gnathifera</taxon>
        <taxon>Rotifera</taxon>
        <taxon>Eurotatoria</taxon>
        <taxon>Bdelloidea</taxon>
        <taxon>Philodinida</taxon>
        <taxon>Philodinidae</taxon>
        <taxon>Didymodactylos</taxon>
    </lineage>
</organism>
<dbReference type="Proteomes" id="UP000663829">
    <property type="component" value="Unassembled WGS sequence"/>
</dbReference>
<dbReference type="Proteomes" id="UP000681722">
    <property type="component" value="Unassembled WGS sequence"/>
</dbReference>
<dbReference type="Gene3D" id="1.10.472.80">
    <property type="entry name" value="Ypt/Rab-GAP domain of gyp1p, domain 3"/>
    <property type="match status" value="1"/>
</dbReference>
<comment type="caution">
    <text evidence="4">The sequence shown here is derived from an EMBL/GenBank/DDBJ whole genome shotgun (WGS) entry which is preliminary data.</text>
</comment>
<dbReference type="GO" id="GO:0031267">
    <property type="term" value="F:small GTPase binding"/>
    <property type="evidence" value="ECO:0007669"/>
    <property type="project" value="TreeGrafter"/>
</dbReference>
<dbReference type="OrthoDB" id="295078at2759"/>
<dbReference type="InterPro" id="IPR035969">
    <property type="entry name" value="Rab-GAP_TBC_sf"/>
</dbReference>
<dbReference type="PANTHER" id="PTHR47219">
    <property type="entry name" value="RAB GTPASE-ACTIVATING PROTEIN 1-LIKE"/>
    <property type="match status" value="1"/>
</dbReference>